<gene>
    <name evidence="1" type="ORF">CS063_12635</name>
</gene>
<accession>A0AC61DB52</accession>
<evidence type="ECO:0000313" key="1">
    <source>
        <dbReference type="EMBL" id="PHV69988.1"/>
    </source>
</evidence>
<name>A0AC61DB52_9FIRM</name>
<sequence length="429" mass="46035">MSEANKNTFETTTLEAVPLSERKSWINVAYIQAGIMICVPSLMLGGILAEGMSISKAIWAGIVGYTLVTILFCLIGIIGSDLGVPTCIVACSAFGKKGARFIVSTLLMLSMIGWFAVQTSVCGSAFSNLLKEFTGINFSQEFSMLIWGLIMLITAVYGINALEKLNKLAVPALFVVTIIGCFMALKSYGTANLFVNPAEETMSFIDGIVLTVSFMAAGALCAPDFTRYQKTRKDTILSSSIGVMPAGILMLIMGAVMTRIASEYDITLVFCQIGIPIMGMLVLIIATWTTNTTNAYSAGLDAVSIFNLKENKRALATMLAGVIGTLAAVIGMATHFEAFLYILGDILLPIMGIFLADYWVLAKGKAASYNVRTNWNWNGNGLVAWICGVLTIKCIPVGIPFIQGIAVAFIVFIVMSKTVGTKTYEALTK</sequence>
<organism evidence="1 2">
    <name type="scientific">Sporanaerobium hydrogeniformans</name>
    <dbReference type="NCBI Taxonomy" id="3072179"/>
    <lineage>
        <taxon>Bacteria</taxon>
        <taxon>Bacillati</taxon>
        <taxon>Bacillota</taxon>
        <taxon>Clostridia</taxon>
        <taxon>Lachnospirales</taxon>
        <taxon>Lachnospiraceae</taxon>
        <taxon>Sporanaerobium</taxon>
    </lineage>
</organism>
<reference evidence="1" key="1">
    <citation type="submission" date="2017-10" db="EMBL/GenBank/DDBJ databases">
        <title>Genome sequence of cellulolytic Lachnospiraceae bacterium XHS1971 isolated from hotspring sediment.</title>
        <authorList>
            <person name="Vasudevan G."/>
            <person name="Joshi A.J."/>
            <person name="Hivarkar S."/>
            <person name="Lanjekar V.B."/>
            <person name="Dhakephalkar P.K."/>
            <person name="Dagar S."/>
        </authorList>
    </citation>
    <scope>NUCLEOTIDE SEQUENCE</scope>
    <source>
        <strain evidence="1">XHS1971</strain>
    </source>
</reference>
<dbReference type="Proteomes" id="UP000224460">
    <property type="component" value="Unassembled WGS sequence"/>
</dbReference>
<keyword evidence="2" id="KW-1185">Reference proteome</keyword>
<protein>
    <submittedName>
        <fullName evidence="1">Cytosine permease</fullName>
    </submittedName>
</protein>
<proteinExistence type="predicted"/>
<comment type="caution">
    <text evidence="1">The sequence shown here is derived from an EMBL/GenBank/DDBJ whole genome shotgun (WGS) entry which is preliminary data.</text>
</comment>
<evidence type="ECO:0000313" key="2">
    <source>
        <dbReference type="Proteomes" id="UP000224460"/>
    </source>
</evidence>
<dbReference type="EMBL" id="PEDL01000015">
    <property type="protein sequence ID" value="PHV69988.1"/>
    <property type="molecule type" value="Genomic_DNA"/>
</dbReference>